<evidence type="ECO:0000313" key="6">
    <source>
        <dbReference type="Proteomes" id="UP000461585"/>
    </source>
</evidence>
<dbReference type="InterPro" id="IPR018197">
    <property type="entry name" value="Glycerate_kinase_RE-like"/>
</dbReference>
<dbReference type="SUPFAM" id="SSF110738">
    <property type="entry name" value="Glycerate kinase I"/>
    <property type="match status" value="1"/>
</dbReference>
<sequence>MKIVIASDSFKGSLSAKEVGEAIARGIKKSSPSIETVNVPMADGGEGTVSAMVDATKGCFVEVEALDPLGRKATAVYGLLSDGETAVIEVASVIGLPLLSLEERDPDRTSTYGIGEMILDAMERGCKRFIIGLGGSSTNDGGVGMLKALGARFCDQKGNALEPRARELKNLRSIDLSGLDPRLFEASFRVACDVENTICGPQGASKIFGPQKGADDSLVLQLEEALKQYAAVLGETIGSNLFEIKGGGAAGGLGVAFHAVLGAELERGVEIVKDVIGLERHLEDAQLVITGEGRMDGQTVFGKTPHGVARSAKKYGLPVIGIAGGLGADADVLYGHGFDALFGIADAPMRLEESMGRSGELLEKAGRNIVQLIQMNLEVEK</sequence>
<reference evidence="5 6" key="1">
    <citation type="submission" date="2020-01" db="EMBL/GenBank/DDBJ databases">
        <title>Anaeroalcalibacter tamaniensis gen. nov., sp. nov., moderately halophilic strictly anaerobic fermenter bacterium from mud volcano of Taman peninsula.</title>
        <authorList>
            <person name="Frolova A."/>
            <person name="Merkel A.Y."/>
            <person name="Slobodkin A.I."/>
        </authorList>
    </citation>
    <scope>NUCLEOTIDE SEQUENCE [LARGE SCALE GENOMIC DNA]</scope>
    <source>
        <strain evidence="5 6">F-3ap</strain>
    </source>
</reference>
<dbReference type="InterPro" id="IPR036129">
    <property type="entry name" value="Glycerate_kinase_sf"/>
</dbReference>
<dbReference type="PIRSF" id="PIRSF006078">
    <property type="entry name" value="GlxK"/>
    <property type="match status" value="1"/>
</dbReference>
<dbReference type="PANTHER" id="PTHR21599:SF0">
    <property type="entry name" value="GLYCERATE KINASE"/>
    <property type="match status" value="1"/>
</dbReference>
<dbReference type="InterPro" id="IPR018193">
    <property type="entry name" value="Glyc_kinase_flavodox-like_fold"/>
</dbReference>
<gene>
    <name evidence="5" type="ORF">GXN74_13475</name>
</gene>
<dbReference type="Gene3D" id="3.90.1510.10">
    <property type="entry name" value="Glycerate kinase, domain 2"/>
    <property type="match status" value="1"/>
</dbReference>
<accession>A0A7X5KP90</accession>
<evidence type="ECO:0000256" key="3">
    <source>
        <dbReference type="ARBA" id="ARBA00022777"/>
    </source>
</evidence>
<dbReference type="Proteomes" id="UP000461585">
    <property type="component" value="Unassembled WGS sequence"/>
</dbReference>
<dbReference type="NCBIfam" id="TIGR00045">
    <property type="entry name" value="glycerate kinase"/>
    <property type="match status" value="1"/>
</dbReference>
<name>A0A7X5KP90_9FIRM</name>
<dbReference type="RefSeq" id="WP_162371467.1">
    <property type="nucleotide sequence ID" value="NZ_JAAEEH010000057.1"/>
</dbReference>
<dbReference type="Pfam" id="PF02595">
    <property type="entry name" value="Gly_kinase"/>
    <property type="match status" value="1"/>
</dbReference>
<dbReference type="AlphaFoldDB" id="A0A7X5KP90"/>
<organism evidence="5 6">
    <name type="scientific">Anaerotalea alkaliphila</name>
    <dbReference type="NCBI Taxonomy" id="2662126"/>
    <lineage>
        <taxon>Bacteria</taxon>
        <taxon>Bacillati</taxon>
        <taxon>Bacillota</taxon>
        <taxon>Clostridia</taxon>
        <taxon>Eubacteriales</taxon>
        <taxon>Anaerotalea</taxon>
    </lineage>
</organism>
<evidence type="ECO:0000256" key="1">
    <source>
        <dbReference type="ARBA" id="ARBA00006284"/>
    </source>
</evidence>
<comment type="similarity">
    <text evidence="1 4">Belongs to the glycerate kinase type-1 family.</text>
</comment>
<dbReference type="GO" id="GO:0031388">
    <property type="term" value="P:organic acid phosphorylation"/>
    <property type="evidence" value="ECO:0007669"/>
    <property type="project" value="UniProtKB-UniRule"/>
</dbReference>
<dbReference type="EMBL" id="JAAEEH010000057">
    <property type="protein sequence ID" value="NDL68748.1"/>
    <property type="molecule type" value="Genomic_DNA"/>
</dbReference>
<dbReference type="PANTHER" id="PTHR21599">
    <property type="entry name" value="GLYCERATE KINASE"/>
    <property type="match status" value="1"/>
</dbReference>
<evidence type="ECO:0000313" key="5">
    <source>
        <dbReference type="EMBL" id="NDL68748.1"/>
    </source>
</evidence>
<dbReference type="InterPro" id="IPR004381">
    <property type="entry name" value="Glycerate_kinase"/>
</dbReference>
<comment type="caution">
    <text evidence="5">The sequence shown here is derived from an EMBL/GenBank/DDBJ whole genome shotgun (WGS) entry which is preliminary data.</text>
</comment>
<evidence type="ECO:0000256" key="4">
    <source>
        <dbReference type="PIRNR" id="PIRNR006078"/>
    </source>
</evidence>
<proteinExistence type="inferred from homology"/>
<keyword evidence="6" id="KW-1185">Reference proteome</keyword>
<keyword evidence="3 4" id="KW-0418">Kinase</keyword>
<evidence type="ECO:0000256" key="2">
    <source>
        <dbReference type="ARBA" id="ARBA00022679"/>
    </source>
</evidence>
<protein>
    <submittedName>
        <fullName evidence="5">Glycerate kinase</fullName>
    </submittedName>
</protein>
<dbReference type="Gene3D" id="3.40.50.10350">
    <property type="entry name" value="Glycerate kinase, domain 1"/>
    <property type="match status" value="1"/>
</dbReference>
<keyword evidence="2 4" id="KW-0808">Transferase</keyword>
<dbReference type="GO" id="GO:0008887">
    <property type="term" value="F:glycerate kinase activity"/>
    <property type="evidence" value="ECO:0007669"/>
    <property type="project" value="UniProtKB-UniRule"/>
</dbReference>